<feature type="compositionally biased region" description="Low complexity" evidence="1">
    <location>
        <begin position="249"/>
        <end position="270"/>
    </location>
</feature>
<dbReference type="InterPro" id="IPR014729">
    <property type="entry name" value="Rossmann-like_a/b/a_fold"/>
</dbReference>
<gene>
    <name evidence="3" type="ORF">J3Q64DRAFT_1336246</name>
</gene>
<feature type="region of interest" description="Disordered" evidence="1">
    <location>
        <begin position="183"/>
        <end position="281"/>
    </location>
</feature>
<comment type="caution">
    <text evidence="3">The sequence shown here is derived from an EMBL/GenBank/DDBJ whole genome shotgun (WGS) entry which is preliminary data.</text>
</comment>
<feature type="compositionally biased region" description="Acidic residues" evidence="1">
    <location>
        <begin position="212"/>
        <end position="221"/>
    </location>
</feature>
<evidence type="ECO:0000259" key="2">
    <source>
        <dbReference type="Pfam" id="PF00582"/>
    </source>
</evidence>
<dbReference type="Gene3D" id="3.40.50.620">
    <property type="entry name" value="HUPs"/>
    <property type="match status" value="1"/>
</dbReference>
<dbReference type="InterPro" id="IPR006016">
    <property type="entry name" value="UspA"/>
</dbReference>
<dbReference type="PRINTS" id="PR01438">
    <property type="entry name" value="UNVRSLSTRESS"/>
</dbReference>
<evidence type="ECO:0000256" key="1">
    <source>
        <dbReference type="SAM" id="MobiDB-lite"/>
    </source>
</evidence>
<reference evidence="3 4" key="1">
    <citation type="submission" date="2024-04" db="EMBL/GenBank/DDBJ databases">
        <title>Symmetric and asymmetric DNA N6-adenine methylation regulates different biological responses in Mucorales.</title>
        <authorList>
            <consortium name="Lawrence Berkeley National Laboratory"/>
            <person name="Lax C."/>
            <person name="Mondo S.J."/>
            <person name="Osorio-Concepcion M."/>
            <person name="Muszewska A."/>
            <person name="Corrochano-Luque M."/>
            <person name="Gutierrez G."/>
            <person name="Riley R."/>
            <person name="Lipzen A."/>
            <person name="Guo J."/>
            <person name="Hundley H."/>
            <person name="Amirebrahimi M."/>
            <person name="Ng V."/>
            <person name="Lorenzo-Gutierrez D."/>
            <person name="Binder U."/>
            <person name="Yang J."/>
            <person name="Song Y."/>
            <person name="Canovas D."/>
            <person name="Navarro E."/>
            <person name="Freitag M."/>
            <person name="Gabaldon T."/>
            <person name="Grigoriev I.V."/>
            <person name="Corrochano L.M."/>
            <person name="Nicolas F.E."/>
            <person name="Garre V."/>
        </authorList>
    </citation>
    <scope>NUCLEOTIDE SEQUENCE [LARGE SCALE GENOMIC DNA]</scope>
    <source>
        <strain evidence="3 4">L51</strain>
    </source>
</reference>
<feature type="domain" description="UspA" evidence="2">
    <location>
        <begin position="48"/>
        <end position="186"/>
    </location>
</feature>
<dbReference type="CDD" id="cd23659">
    <property type="entry name" value="USP_At3g01520-like"/>
    <property type="match status" value="1"/>
</dbReference>
<dbReference type="Proteomes" id="UP001448207">
    <property type="component" value="Unassembled WGS sequence"/>
</dbReference>
<organism evidence="3 4">
    <name type="scientific">Phycomyces blakesleeanus</name>
    <dbReference type="NCBI Taxonomy" id="4837"/>
    <lineage>
        <taxon>Eukaryota</taxon>
        <taxon>Fungi</taxon>
        <taxon>Fungi incertae sedis</taxon>
        <taxon>Mucoromycota</taxon>
        <taxon>Mucoromycotina</taxon>
        <taxon>Mucoromycetes</taxon>
        <taxon>Mucorales</taxon>
        <taxon>Phycomycetaceae</taxon>
        <taxon>Phycomyces</taxon>
    </lineage>
</organism>
<evidence type="ECO:0000313" key="3">
    <source>
        <dbReference type="EMBL" id="KAL0091968.1"/>
    </source>
</evidence>
<evidence type="ECO:0000313" key="4">
    <source>
        <dbReference type="Proteomes" id="UP001448207"/>
    </source>
</evidence>
<keyword evidence="4" id="KW-1185">Reference proteome</keyword>
<sequence>MTSSSDNNCDYVRGVSFNTMTDPSLPDYSFTLNAKTPEYKRTRRSRMFMVATDLADYSEYALSWTCDEMMDDGDEIVVLRVLTVDLNDKKKGVHKTLKEECSDARQSATDVLNRVMERCTPNRQISVTIEFVIGKVQSSIHRAISMYQPSLLVVGTRGMSELKGIFSGSVSKYCLQHSPVPVTVVRSDPKDSKNKSTRKRLGSLIGLPVSSDSDDDQLGDDDQQKKRPASRRKSIIEGFGGLLSRTRSRSSSRSQSRSRSSSRSRSQSPSKIVENHLAPPS</sequence>
<dbReference type="PANTHER" id="PTHR47815">
    <property type="entry name" value="UNIVERSAL STRESS PROTEIN A FAMILY PROTEIN C25B2.10"/>
    <property type="match status" value="1"/>
</dbReference>
<dbReference type="PANTHER" id="PTHR47815:SF1">
    <property type="entry name" value="UNIVERSAL STRESS PROTEIN A FAMILY PROTEIN C25B2.10"/>
    <property type="match status" value="1"/>
</dbReference>
<proteinExistence type="predicted"/>
<accession>A0ABR3B7B0</accession>
<dbReference type="InterPro" id="IPR006015">
    <property type="entry name" value="Universal_stress_UspA"/>
</dbReference>
<dbReference type="Pfam" id="PF00582">
    <property type="entry name" value="Usp"/>
    <property type="match status" value="1"/>
</dbReference>
<protein>
    <recommendedName>
        <fullName evidence="2">UspA domain-containing protein</fullName>
    </recommendedName>
</protein>
<dbReference type="EMBL" id="JBCLYO010000003">
    <property type="protein sequence ID" value="KAL0091968.1"/>
    <property type="molecule type" value="Genomic_DNA"/>
</dbReference>
<name>A0ABR3B7B0_PHYBL</name>
<dbReference type="SUPFAM" id="SSF52402">
    <property type="entry name" value="Adenine nucleotide alpha hydrolases-like"/>
    <property type="match status" value="1"/>
</dbReference>